<dbReference type="GO" id="GO:0017069">
    <property type="term" value="F:snRNA binding"/>
    <property type="evidence" value="ECO:0007669"/>
    <property type="project" value="TreeGrafter"/>
</dbReference>
<dbReference type="InterPro" id="IPR029063">
    <property type="entry name" value="SAM-dependent_MTases_sf"/>
</dbReference>
<dbReference type="GO" id="GO:0040031">
    <property type="term" value="P:snRNA modification"/>
    <property type="evidence" value="ECO:0007669"/>
    <property type="project" value="TreeGrafter"/>
</dbReference>
<feature type="domain" description="Methyltransferase" evidence="3">
    <location>
        <begin position="140"/>
        <end position="183"/>
    </location>
</feature>
<evidence type="ECO:0000259" key="3">
    <source>
        <dbReference type="Pfam" id="PF13649"/>
    </source>
</evidence>
<dbReference type="SUPFAM" id="SSF53335">
    <property type="entry name" value="S-adenosyl-L-methionine-dependent methyltransferases"/>
    <property type="match status" value="1"/>
</dbReference>
<dbReference type="EC" id="2.1.1.-" evidence="1"/>
<evidence type="ECO:0000256" key="1">
    <source>
        <dbReference type="RuleBase" id="RU367087"/>
    </source>
</evidence>
<evidence type="ECO:0000313" key="5">
    <source>
        <dbReference type="Proteomes" id="UP000188320"/>
    </source>
</evidence>
<keyword evidence="1" id="KW-0949">S-adenosyl-L-methionine</keyword>
<evidence type="ECO:0000256" key="2">
    <source>
        <dbReference type="SAM" id="MobiDB-lite"/>
    </source>
</evidence>
<protein>
    <recommendedName>
        <fullName evidence="1">RNA methyltransferase</fullName>
        <ecNumber evidence="1">2.1.1.-</ecNumber>
    </recommendedName>
</protein>
<name>A0A1R1PMS4_ZANCU</name>
<comment type="caution">
    <text evidence="4">The sequence shown here is derived from an EMBL/GenBank/DDBJ whole genome shotgun (WGS) entry which is preliminary data.</text>
</comment>
<dbReference type="Pfam" id="PF13649">
    <property type="entry name" value="Methyltransf_25"/>
    <property type="match status" value="1"/>
</dbReference>
<reference evidence="5" key="1">
    <citation type="submission" date="2017-01" db="EMBL/GenBank/DDBJ databases">
        <authorList>
            <person name="Wang Y."/>
            <person name="White M."/>
            <person name="Kvist S."/>
            <person name="Moncalvo J.-M."/>
        </authorList>
    </citation>
    <scope>NUCLEOTIDE SEQUENCE [LARGE SCALE GENOMIC DNA]</scope>
    <source>
        <strain evidence="5">COL-18-3</strain>
    </source>
</reference>
<dbReference type="EMBL" id="LSSK01000705">
    <property type="protein sequence ID" value="OMH82257.1"/>
    <property type="molecule type" value="Genomic_DNA"/>
</dbReference>
<accession>A0A1R1PMS4</accession>
<dbReference type="PANTHER" id="PTHR12315">
    <property type="entry name" value="BICOID-INTERACTING PROTEIN RELATED"/>
    <property type="match status" value="1"/>
</dbReference>
<keyword evidence="1 4" id="KW-0489">Methyltransferase</keyword>
<proteinExistence type="inferred from homology"/>
<dbReference type="PANTHER" id="PTHR12315:SF0">
    <property type="entry name" value="7SK SNRNA METHYLPHOSPHATE CAPPING ENZYME"/>
    <property type="match status" value="1"/>
</dbReference>
<dbReference type="GO" id="GO:0032259">
    <property type="term" value="P:methylation"/>
    <property type="evidence" value="ECO:0007669"/>
    <property type="project" value="UniProtKB-KW"/>
</dbReference>
<feature type="region of interest" description="Disordered" evidence="2">
    <location>
        <begin position="182"/>
        <end position="201"/>
    </location>
</feature>
<organism evidence="4 5">
    <name type="scientific">Zancudomyces culisetae</name>
    <name type="common">Gut fungus</name>
    <name type="synonym">Smittium culisetae</name>
    <dbReference type="NCBI Taxonomy" id="1213189"/>
    <lineage>
        <taxon>Eukaryota</taxon>
        <taxon>Fungi</taxon>
        <taxon>Fungi incertae sedis</taxon>
        <taxon>Zoopagomycota</taxon>
        <taxon>Kickxellomycotina</taxon>
        <taxon>Harpellomycetes</taxon>
        <taxon>Harpellales</taxon>
        <taxon>Legeriomycetaceae</taxon>
        <taxon>Zancudomyces</taxon>
    </lineage>
</organism>
<dbReference type="CDD" id="cd02440">
    <property type="entry name" value="AdoMet_MTases"/>
    <property type="match status" value="1"/>
</dbReference>
<feature type="compositionally biased region" description="Basic and acidic residues" evidence="2">
    <location>
        <begin position="192"/>
        <end position="201"/>
    </location>
</feature>
<dbReference type="GO" id="GO:0008171">
    <property type="term" value="F:O-methyltransferase activity"/>
    <property type="evidence" value="ECO:0007669"/>
    <property type="project" value="UniProtKB-UniRule"/>
</dbReference>
<feature type="region of interest" description="Disordered" evidence="2">
    <location>
        <begin position="252"/>
        <end position="281"/>
    </location>
</feature>
<comment type="similarity">
    <text evidence="1">Belongs to the methyltransferase superfamily.</text>
</comment>
<sequence>MPKNGHGSNRRDKQKKKGTQRAEEYRYGNYPNYYSKRKAAFKTLNPGKRGPSTGGIGENKTRDNQKQAQPSLQTRMDLDSDLDLNLDLNKELDQNILENCTTSSDPRIETLLNIRVTTTPQSSNTGCSNNKLFAIKIAKVLDIGCNTAAVAIELAKRTNIQRIIGVDIDNSLIRTARQNLAVSKNEQENEQEQDREWERDEKRCYEDEHYPISMPILFGTIPHQHGQNSTNNSLADRVFLYAADWVNDDTTWLDNTNNQEADVSGNGGEGDEQVDSPEQSG</sequence>
<feature type="region of interest" description="Disordered" evidence="2">
    <location>
        <begin position="1"/>
        <end position="75"/>
    </location>
</feature>
<dbReference type="GO" id="GO:0008173">
    <property type="term" value="F:RNA methyltransferase activity"/>
    <property type="evidence" value="ECO:0007669"/>
    <property type="project" value="UniProtKB-UniRule"/>
</dbReference>
<gene>
    <name evidence="4" type="ORF">AX774_g4256</name>
</gene>
<dbReference type="AlphaFoldDB" id="A0A1R1PMS4"/>
<dbReference type="Gene3D" id="3.40.50.150">
    <property type="entry name" value="Vaccinia Virus protein VP39"/>
    <property type="match status" value="1"/>
</dbReference>
<keyword evidence="5" id="KW-1185">Reference proteome</keyword>
<dbReference type="OrthoDB" id="540004at2759"/>
<evidence type="ECO:0000313" key="4">
    <source>
        <dbReference type="EMBL" id="OMH82257.1"/>
    </source>
</evidence>
<dbReference type="Proteomes" id="UP000188320">
    <property type="component" value="Unassembled WGS sequence"/>
</dbReference>
<dbReference type="InterPro" id="IPR039772">
    <property type="entry name" value="Bin3-like"/>
</dbReference>
<keyword evidence="1 4" id="KW-0808">Transferase</keyword>
<dbReference type="InterPro" id="IPR041698">
    <property type="entry name" value="Methyltransf_25"/>
</dbReference>